<protein>
    <submittedName>
        <fullName evidence="1">Uncharacterized protein</fullName>
    </submittedName>
</protein>
<proteinExistence type="predicted"/>
<accession>A0A0E9SDN5</accession>
<sequence>MARTIIARRKMNDTEPRAMMRMRVKSSEFSFALDEPRSPL</sequence>
<name>A0A0E9SDN5_ANGAN</name>
<dbReference type="EMBL" id="GBXM01069235">
    <property type="protein sequence ID" value="JAH39342.1"/>
    <property type="molecule type" value="Transcribed_RNA"/>
</dbReference>
<reference evidence="1" key="1">
    <citation type="submission" date="2014-11" db="EMBL/GenBank/DDBJ databases">
        <authorList>
            <person name="Amaro Gonzalez C."/>
        </authorList>
    </citation>
    <scope>NUCLEOTIDE SEQUENCE</scope>
</reference>
<dbReference type="AlphaFoldDB" id="A0A0E9SDN5"/>
<organism evidence="1">
    <name type="scientific">Anguilla anguilla</name>
    <name type="common">European freshwater eel</name>
    <name type="synonym">Muraena anguilla</name>
    <dbReference type="NCBI Taxonomy" id="7936"/>
    <lineage>
        <taxon>Eukaryota</taxon>
        <taxon>Metazoa</taxon>
        <taxon>Chordata</taxon>
        <taxon>Craniata</taxon>
        <taxon>Vertebrata</taxon>
        <taxon>Euteleostomi</taxon>
        <taxon>Actinopterygii</taxon>
        <taxon>Neopterygii</taxon>
        <taxon>Teleostei</taxon>
        <taxon>Anguilliformes</taxon>
        <taxon>Anguillidae</taxon>
        <taxon>Anguilla</taxon>
    </lineage>
</organism>
<evidence type="ECO:0000313" key="1">
    <source>
        <dbReference type="EMBL" id="JAH39342.1"/>
    </source>
</evidence>
<reference evidence="1" key="2">
    <citation type="journal article" date="2015" name="Fish Shellfish Immunol.">
        <title>Early steps in the European eel (Anguilla anguilla)-Vibrio vulnificus interaction in the gills: Role of the RtxA13 toxin.</title>
        <authorList>
            <person name="Callol A."/>
            <person name="Pajuelo D."/>
            <person name="Ebbesson L."/>
            <person name="Teles M."/>
            <person name="MacKenzie S."/>
            <person name="Amaro C."/>
        </authorList>
    </citation>
    <scope>NUCLEOTIDE SEQUENCE</scope>
</reference>